<feature type="compositionally biased region" description="Polar residues" evidence="1">
    <location>
        <begin position="147"/>
        <end position="157"/>
    </location>
</feature>
<dbReference type="GO" id="GO:0005829">
    <property type="term" value="C:cytosol"/>
    <property type="evidence" value="ECO:0007669"/>
    <property type="project" value="TreeGrafter"/>
</dbReference>
<dbReference type="PANTHER" id="PTHR14614">
    <property type="entry name" value="HEPATOCELLULAR CARCINOMA-ASSOCIATED ANTIGEN"/>
    <property type="match status" value="1"/>
</dbReference>
<evidence type="ECO:0000313" key="3">
    <source>
        <dbReference type="EMBL" id="THC97243.1"/>
    </source>
</evidence>
<reference evidence="3 4" key="1">
    <citation type="submission" date="2019-03" db="EMBL/GenBank/DDBJ databases">
        <title>The genome sequence of a newly discovered highly antifungal drug resistant Aspergillus species, Aspergillus tanneri NIH 1004.</title>
        <authorList>
            <person name="Mounaud S."/>
            <person name="Singh I."/>
            <person name="Joardar V."/>
            <person name="Pakala S."/>
            <person name="Pakala S."/>
            <person name="Venepally P."/>
            <person name="Hoover J."/>
            <person name="Nierman W."/>
            <person name="Chung J."/>
            <person name="Losada L."/>
        </authorList>
    </citation>
    <scope>NUCLEOTIDE SEQUENCE [LARGE SCALE GENOMIC DNA]</scope>
    <source>
        <strain evidence="3 4">NIH1004</strain>
    </source>
</reference>
<evidence type="ECO:0000313" key="5">
    <source>
        <dbReference type="Proteomes" id="UP000324241"/>
    </source>
</evidence>
<dbReference type="GO" id="GO:0008757">
    <property type="term" value="F:S-adenosylmethionine-dependent methyltransferase activity"/>
    <property type="evidence" value="ECO:0007669"/>
    <property type="project" value="UniProtKB-ARBA"/>
</dbReference>
<dbReference type="Proteomes" id="UP000324241">
    <property type="component" value="Unassembled WGS sequence"/>
</dbReference>
<dbReference type="RefSeq" id="XP_033429876.1">
    <property type="nucleotide sequence ID" value="XM_033567881.1"/>
</dbReference>
<gene>
    <name evidence="2" type="ORF">ATNIH1004_003202</name>
    <name evidence="3" type="ORF">EYZ11_003296</name>
</gene>
<dbReference type="EMBL" id="SOSA01000082">
    <property type="protein sequence ID" value="THC97243.1"/>
    <property type="molecule type" value="Genomic_DNA"/>
</dbReference>
<organism evidence="3 4">
    <name type="scientific">Aspergillus tanneri</name>
    <dbReference type="NCBI Taxonomy" id="1220188"/>
    <lineage>
        <taxon>Eukaryota</taxon>
        <taxon>Fungi</taxon>
        <taxon>Dikarya</taxon>
        <taxon>Ascomycota</taxon>
        <taxon>Pezizomycotina</taxon>
        <taxon>Eurotiomycetes</taxon>
        <taxon>Eurotiomycetidae</taxon>
        <taxon>Eurotiales</taxon>
        <taxon>Aspergillaceae</taxon>
        <taxon>Aspergillus</taxon>
        <taxon>Aspergillus subgen. Circumdati</taxon>
    </lineage>
</organism>
<keyword evidence="4" id="KW-1185">Reference proteome</keyword>
<dbReference type="Gene3D" id="3.40.50.150">
    <property type="entry name" value="Vaccinia Virus protein VP39"/>
    <property type="match status" value="1"/>
</dbReference>
<evidence type="ECO:0008006" key="6">
    <source>
        <dbReference type="Google" id="ProtNLM"/>
    </source>
</evidence>
<feature type="region of interest" description="Disordered" evidence="1">
    <location>
        <begin position="207"/>
        <end position="233"/>
    </location>
</feature>
<dbReference type="EMBL" id="QUQM01000001">
    <property type="protein sequence ID" value="KAA8650515.1"/>
    <property type="molecule type" value="Genomic_DNA"/>
</dbReference>
<proteinExistence type="predicted"/>
<evidence type="ECO:0000313" key="4">
    <source>
        <dbReference type="Proteomes" id="UP000308092"/>
    </source>
</evidence>
<evidence type="ECO:0000256" key="1">
    <source>
        <dbReference type="SAM" id="MobiDB-lite"/>
    </source>
</evidence>
<dbReference type="GeneID" id="54325904"/>
<dbReference type="Pfam" id="PF10294">
    <property type="entry name" value="Methyltransf_16"/>
    <property type="match status" value="1"/>
</dbReference>
<evidence type="ECO:0000313" key="2">
    <source>
        <dbReference type="EMBL" id="KAA8650515.1"/>
    </source>
</evidence>
<dbReference type="SUPFAM" id="SSF53335">
    <property type="entry name" value="S-adenosyl-L-methionine-dependent methyltransferases"/>
    <property type="match status" value="1"/>
</dbReference>
<accession>A0A4S3JNP3</accession>
<comment type="caution">
    <text evidence="3">The sequence shown here is derived from an EMBL/GenBank/DDBJ whole genome shotgun (WGS) entry which is preliminary data.</text>
</comment>
<feature type="region of interest" description="Disordered" evidence="1">
    <location>
        <begin position="147"/>
        <end position="187"/>
    </location>
</feature>
<dbReference type="AlphaFoldDB" id="A0A4S3JNP3"/>
<sequence length="340" mass="37887">MEELSDLITSLGPAVEDAEEESFLLFSQDIPSANLGFVDSRATSVEITIRGQDYTIYQSPSLLSSSRAGGTTGAVLWKITPLFAEWISSQSSSPLWKHSLLSSSSTVVELGCGISGLIALALAPTVQYYIATDQEYVQRLFRENIDSNVSSTPRNQPSSSQSKGRKRGGLPDQKSKRKEKLPNKPRHNITFTSLDWELDIPSSLKHSLHTETPVPREVKNSSNKKNDNDNNEDEDKGFDLLLSCDCIYNEALVAPFVRTCADICRLRPVFNSTRNATQSARSPTICLIAQQQRSPDVFEAWLQETMRFFHVWRVSDEMLGDQLKLGTGYLVHLLLLREGA</sequence>
<name>A0A4S3JNP3_9EURO</name>
<feature type="compositionally biased region" description="Basic and acidic residues" evidence="1">
    <location>
        <begin position="214"/>
        <end position="228"/>
    </location>
</feature>
<dbReference type="InterPro" id="IPR029063">
    <property type="entry name" value="SAM-dependent_MTases_sf"/>
</dbReference>
<feature type="compositionally biased region" description="Basic residues" evidence="1">
    <location>
        <begin position="175"/>
        <end position="187"/>
    </location>
</feature>
<dbReference type="Proteomes" id="UP000308092">
    <property type="component" value="Unassembled WGS sequence"/>
</dbReference>
<dbReference type="InterPro" id="IPR019410">
    <property type="entry name" value="Methyltransf_16"/>
</dbReference>
<dbReference type="PANTHER" id="PTHR14614:SF109">
    <property type="entry name" value="RIBOSOMAL LYSINE N-METHYLTRANSFERASE 5"/>
    <property type="match status" value="1"/>
</dbReference>
<dbReference type="STRING" id="1220188.A0A4S3JNP3"/>
<dbReference type="OrthoDB" id="2529286at2759"/>
<reference evidence="2 5" key="2">
    <citation type="submission" date="2019-08" db="EMBL/GenBank/DDBJ databases">
        <title>The genome sequence of a newly discovered highly antifungal drug resistant Aspergillus species, Aspergillus tanneri NIH 1004.</title>
        <authorList>
            <person name="Mounaud S."/>
            <person name="Singh I."/>
            <person name="Joardar V."/>
            <person name="Pakala S."/>
            <person name="Pakala S."/>
            <person name="Venepally P."/>
            <person name="Chung J.K."/>
            <person name="Losada L."/>
            <person name="Nierman W.C."/>
        </authorList>
    </citation>
    <scope>NUCLEOTIDE SEQUENCE [LARGE SCALE GENOMIC DNA]</scope>
    <source>
        <strain evidence="2 5">NIH1004</strain>
    </source>
</reference>
<dbReference type="VEuPathDB" id="FungiDB:EYZ11_003296"/>
<dbReference type="GO" id="GO:0032991">
    <property type="term" value="C:protein-containing complex"/>
    <property type="evidence" value="ECO:0007669"/>
    <property type="project" value="TreeGrafter"/>
</dbReference>
<protein>
    <recommendedName>
        <fullName evidence="6">Diaminohydroxyphosphoribosylamino-pyrimidine deaminase</fullName>
    </recommendedName>
</protein>